<feature type="domain" description="Gal80p-like C-terminal" evidence="2">
    <location>
        <begin position="136"/>
        <end position="279"/>
    </location>
</feature>
<evidence type="ECO:0000259" key="1">
    <source>
        <dbReference type="Pfam" id="PF01408"/>
    </source>
</evidence>
<dbReference type="Pfam" id="PF01408">
    <property type="entry name" value="GFO_IDH_MocA"/>
    <property type="match status" value="1"/>
</dbReference>
<comment type="caution">
    <text evidence="3">The sequence shown here is derived from an EMBL/GenBank/DDBJ whole genome shotgun (WGS) entry which is preliminary data.</text>
</comment>
<dbReference type="SUPFAM" id="SSF55347">
    <property type="entry name" value="Glyceraldehyde-3-phosphate dehydrogenase-like, C-terminal domain"/>
    <property type="match status" value="1"/>
</dbReference>
<dbReference type="PANTHER" id="PTHR43708:SF1">
    <property type="entry name" value="GALACTOSE_LACTOSE METABOLISM REGULATORY PROTEIN GAL80"/>
    <property type="match status" value="1"/>
</dbReference>
<dbReference type="Proteomes" id="UP000268313">
    <property type="component" value="Unassembled WGS sequence"/>
</dbReference>
<dbReference type="Gene3D" id="3.30.360.10">
    <property type="entry name" value="Dihydrodipicolinate Reductase, domain 2"/>
    <property type="match status" value="1"/>
</dbReference>
<dbReference type="RefSeq" id="WP_120605979.1">
    <property type="nucleotide sequence ID" value="NZ_RAWE01000146.1"/>
</dbReference>
<protein>
    <submittedName>
        <fullName evidence="3">Gfo/Idh/MocA family oxidoreductase</fullName>
    </submittedName>
</protein>
<dbReference type="Gene3D" id="3.40.50.720">
    <property type="entry name" value="NAD(P)-binding Rossmann-like Domain"/>
    <property type="match status" value="1"/>
</dbReference>
<dbReference type="OrthoDB" id="9793050at2"/>
<dbReference type="Pfam" id="PF22685">
    <property type="entry name" value="Gal80p_C-like"/>
    <property type="match status" value="1"/>
</dbReference>
<dbReference type="InterPro" id="IPR036291">
    <property type="entry name" value="NAD(P)-bd_dom_sf"/>
</dbReference>
<accession>A0A3A8JR75</accession>
<dbReference type="GO" id="GO:0000166">
    <property type="term" value="F:nucleotide binding"/>
    <property type="evidence" value="ECO:0007669"/>
    <property type="project" value="InterPro"/>
</dbReference>
<name>A0A3A8JR75_9BACT</name>
<reference evidence="4" key="1">
    <citation type="submission" date="2018-09" db="EMBL/GenBank/DDBJ databases">
        <authorList>
            <person name="Livingstone P.G."/>
            <person name="Whitworth D.E."/>
        </authorList>
    </citation>
    <scope>NUCLEOTIDE SEQUENCE [LARGE SCALE GENOMIC DNA]</scope>
    <source>
        <strain evidence="4">CA043D</strain>
    </source>
</reference>
<evidence type="ECO:0000313" key="4">
    <source>
        <dbReference type="Proteomes" id="UP000268313"/>
    </source>
</evidence>
<evidence type="ECO:0000259" key="2">
    <source>
        <dbReference type="Pfam" id="PF22685"/>
    </source>
</evidence>
<dbReference type="InterPro" id="IPR055080">
    <property type="entry name" value="Gal80p-like_C"/>
</dbReference>
<organism evidence="3 4">
    <name type="scientific">Corallococcus carmarthensis</name>
    <dbReference type="NCBI Taxonomy" id="2316728"/>
    <lineage>
        <taxon>Bacteria</taxon>
        <taxon>Pseudomonadati</taxon>
        <taxon>Myxococcota</taxon>
        <taxon>Myxococcia</taxon>
        <taxon>Myxococcales</taxon>
        <taxon>Cystobacterineae</taxon>
        <taxon>Myxococcaceae</taxon>
        <taxon>Corallococcus</taxon>
    </lineage>
</organism>
<dbReference type="InterPro" id="IPR051317">
    <property type="entry name" value="Gfo/Idh/MocA_oxidoreduct"/>
</dbReference>
<dbReference type="PANTHER" id="PTHR43708">
    <property type="entry name" value="CONSERVED EXPRESSED OXIDOREDUCTASE (EUROFUNG)"/>
    <property type="match status" value="1"/>
</dbReference>
<dbReference type="SUPFAM" id="SSF51735">
    <property type="entry name" value="NAD(P)-binding Rossmann-fold domains"/>
    <property type="match status" value="1"/>
</dbReference>
<feature type="domain" description="Gfo/Idh/MocA-like oxidoreductase N-terminal" evidence="1">
    <location>
        <begin position="6"/>
        <end position="125"/>
    </location>
</feature>
<dbReference type="InterPro" id="IPR000683">
    <property type="entry name" value="Gfo/Idh/MocA-like_OxRdtase_N"/>
</dbReference>
<sequence>MSAHRVRVGIVGLQPGRNWAAVAHLPALRALSDEFEIVGVANSSRASAEAAASSCGIPRAFSDVAEMVASPDVDLVVVTVRVPTHFNVVRAALEGGKHVFCEWPLGRTLEEAEVLAQLARDRGVSAFTSTQSRVTPAILHLKRLVDTGFVGEVLSTSVTGWGRIWGGTVDDLKSEQYLLENANGATLLTIPFAHTIAALRDVLGDVSELSAMLDTRRRRVLATETGGFVPMDAPDQILIAGKLASGASLSMHYQGGAPRGFDGFVWDVHGTDGHLRMTGPTGHTQLVPLELWGGRGEARVFEPIGVPDDGIALEDNVPGNIARVYRRLASDLRQGTRTAPTFDDAVELHRLLDGVERAAREGKRVSVQAPNRALPTV</sequence>
<dbReference type="AlphaFoldDB" id="A0A3A8JR75"/>
<proteinExistence type="predicted"/>
<gene>
    <name evidence="3" type="ORF">D7X32_29945</name>
</gene>
<keyword evidence="4" id="KW-1185">Reference proteome</keyword>
<dbReference type="EMBL" id="RAWE01000146">
    <property type="protein sequence ID" value="RKG98312.1"/>
    <property type="molecule type" value="Genomic_DNA"/>
</dbReference>
<evidence type="ECO:0000313" key="3">
    <source>
        <dbReference type="EMBL" id="RKG98312.1"/>
    </source>
</evidence>